<organism evidence="1 2">
    <name type="scientific">Citrus clementina</name>
    <name type="common">Clementine</name>
    <name type="synonym">Citrus deliciosa x Citrus sinensis</name>
    <dbReference type="NCBI Taxonomy" id="85681"/>
    <lineage>
        <taxon>Eukaryota</taxon>
        <taxon>Viridiplantae</taxon>
        <taxon>Streptophyta</taxon>
        <taxon>Embryophyta</taxon>
        <taxon>Tracheophyta</taxon>
        <taxon>Spermatophyta</taxon>
        <taxon>Magnoliopsida</taxon>
        <taxon>eudicotyledons</taxon>
        <taxon>Gunneridae</taxon>
        <taxon>Pentapetalae</taxon>
        <taxon>rosids</taxon>
        <taxon>malvids</taxon>
        <taxon>Sapindales</taxon>
        <taxon>Rutaceae</taxon>
        <taxon>Aurantioideae</taxon>
        <taxon>Citrus</taxon>
    </lineage>
</organism>
<evidence type="ECO:0000313" key="2">
    <source>
        <dbReference type="Proteomes" id="UP000030687"/>
    </source>
</evidence>
<reference evidence="1 2" key="1">
    <citation type="submission" date="2013-10" db="EMBL/GenBank/DDBJ databases">
        <authorList>
            <consortium name="International Citrus Genome Consortium"/>
            <person name="Jenkins J."/>
            <person name="Schmutz J."/>
            <person name="Prochnik S."/>
            <person name="Rokhsar D."/>
            <person name="Gmitter F."/>
            <person name="Ollitrault P."/>
            <person name="Machado M."/>
            <person name="Talon M."/>
            <person name="Wincker P."/>
            <person name="Jaillon O."/>
            <person name="Morgante M."/>
        </authorList>
    </citation>
    <scope>NUCLEOTIDE SEQUENCE</scope>
    <source>
        <strain evidence="2">cv. Clemenules</strain>
    </source>
</reference>
<sequence length="102" mass="11745">MEKHFYEFPDRGSMTSIAHLPEGHMYEYYLSRLNNQKCPTSVFCIKSSTSGYAFGFLYLHNYKNNASQDDIPSEGYKLPVSVYPWLIGRSGEVTQHVAVVWL</sequence>
<gene>
    <name evidence="1" type="ORF">CICLE_v10023785mg</name>
</gene>
<keyword evidence="2" id="KW-1185">Reference proteome</keyword>
<dbReference type="InParanoid" id="V4VVA7"/>
<dbReference type="KEGG" id="cic:CICLE_v10023785mg"/>
<dbReference type="EMBL" id="KI536661">
    <property type="protein sequence ID" value="ESR57189.1"/>
    <property type="molecule type" value="Genomic_DNA"/>
</dbReference>
<evidence type="ECO:0000313" key="1">
    <source>
        <dbReference type="EMBL" id="ESR57189.1"/>
    </source>
</evidence>
<dbReference type="AlphaFoldDB" id="V4VVA7"/>
<protein>
    <submittedName>
        <fullName evidence="1">Uncharacterized protein</fullName>
    </submittedName>
</protein>
<dbReference type="Gramene" id="ESR57189">
    <property type="protein sequence ID" value="ESR57189"/>
    <property type="gene ID" value="CICLE_v10023785mg"/>
</dbReference>
<dbReference type="Proteomes" id="UP000030687">
    <property type="component" value="Unassembled WGS sequence"/>
</dbReference>
<name>V4VVA7_CITCL</name>
<proteinExistence type="predicted"/>
<accession>V4VVA7</accession>